<feature type="domain" description="NlpC/P60" evidence="5">
    <location>
        <begin position="122"/>
        <end position="245"/>
    </location>
</feature>
<dbReference type="SUPFAM" id="SSF50044">
    <property type="entry name" value="SH3-domain"/>
    <property type="match status" value="1"/>
</dbReference>
<proteinExistence type="inferred from homology"/>
<dbReference type="InterPro" id="IPR036028">
    <property type="entry name" value="SH3-like_dom_sf"/>
</dbReference>
<keyword evidence="2" id="KW-0645">Protease</keyword>
<organism evidence="6 7">
    <name type="scientific">Oryzihumus leptocrescens</name>
    <dbReference type="NCBI Taxonomy" id="297536"/>
    <lineage>
        <taxon>Bacteria</taxon>
        <taxon>Bacillati</taxon>
        <taxon>Actinomycetota</taxon>
        <taxon>Actinomycetes</taxon>
        <taxon>Micrococcales</taxon>
        <taxon>Intrasporangiaceae</taxon>
        <taxon>Oryzihumus</taxon>
    </lineage>
</organism>
<dbReference type="SUPFAM" id="SSF54001">
    <property type="entry name" value="Cysteine proteinases"/>
    <property type="match status" value="1"/>
</dbReference>
<name>A0A542ZJY6_9MICO</name>
<accession>A0A542ZJY6</accession>
<evidence type="ECO:0000256" key="1">
    <source>
        <dbReference type="ARBA" id="ARBA00007074"/>
    </source>
</evidence>
<sequence length="251" mass="26923">MYVTVPVTALWTSARAPRDIDGPAVAEQPDVEAWLALLDDAVPQGRLGLHGRVLTQLERGEPVLVLDRSEDGWAEVVCPWQPSSLDARGYPGWVPLSHLGAERPADAAAAPDHATDGTATTPRVEGTFLEQAGRHVGLRYLWGGMSAEGLDCSGLVHRAMRELGVVVPRDADDQHDACEPVPLEQVRPGDLYFFAREGRRAHHVGIVTAPGRMLHAPENDGLGVILEQDLDADRLATLAGAGRFPGAPHTS</sequence>
<dbReference type="PANTHER" id="PTHR47053">
    <property type="entry name" value="MUREIN DD-ENDOPEPTIDASE MEPH-RELATED"/>
    <property type="match status" value="1"/>
</dbReference>
<evidence type="ECO:0000256" key="3">
    <source>
        <dbReference type="ARBA" id="ARBA00022801"/>
    </source>
</evidence>
<protein>
    <submittedName>
        <fullName evidence="6">Cell wall-associated NlpC family hydrolase</fullName>
    </submittedName>
</protein>
<dbReference type="Pfam" id="PF18348">
    <property type="entry name" value="SH3_16"/>
    <property type="match status" value="1"/>
</dbReference>
<dbReference type="Pfam" id="PF00877">
    <property type="entry name" value="NLPC_P60"/>
    <property type="match status" value="1"/>
</dbReference>
<comment type="caution">
    <text evidence="6">The sequence shown here is derived from an EMBL/GenBank/DDBJ whole genome shotgun (WGS) entry which is preliminary data.</text>
</comment>
<dbReference type="AlphaFoldDB" id="A0A542ZJY6"/>
<dbReference type="Gene3D" id="3.90.1720.10">
    <property type="entry name" value="endopeptidase domain like (from Nostoc punctiforme)"/>
    <property type="match status" value="1"/>
</dbReference>
<evidence type="ECO:0000259" key="5">
    <source>
        <dbReference type="PROSITE" id="PS51935"/>
    </source>
</evidence>
<evidence type="ECO:0000256" key="2">
    <source>
        <dbReference type="ARBA" id="ARBA00022670"/>
    </source>
</evidence>
<gene>
    <name evidence="6" type="ORF">FB474_2061</name>
</gene>
<dbReference type="GO" id="GO:0006508">
    <property type="term" value="P:proteolysis"/>
    <property type="evidence" value="ECO:0007669"/>
    <property type="project" value="UniProtKB-KW"/>
</dbReference>
<keyword evidence="3 6" id="KW-0378">Hydrolase</keyword>
<keyword evidence="7" id="KW-1185">Reference proteome</keyword>
<evidence type="ECO:0000313" key="6">
    <source>
        <dbReference type="EMBL" id="TQL60665.1"/>
    </source>
</evidence>
<comment type="similarity">
    <text evidence="1">Belongs to the peptidase C40 family.</text>
</comment>
<dbReference type="Proteomes" id="UP000319514">
    <property type="component" value="Unassembled WGS sequence"/>
</dbReference>
<dbReference type="InterPro" id="IPR000064">
    <property type="entry name" value="NLP_P60_dom"/>
</dbReference>
<dbReference type="Gene3D" id="2.30.30.40">
    <property type="entry name" value="SH3 Domains"/>
    <property type="match status" value="1"/>
</dbReference>
<dbReference type="EMBL" id="VFOQ01000001">
    <property type="protein sequence ID" value="TQL60665.1"/>
    <property type="molecule type" value="Genomic_DNA"/>
</dbReference>
<dbReference type="InterPro" id="IPR051202">
    <property type="entry name" value="Peptidase_C40"/>
</dbReference>
<evidence type="ECO:0000313" key="7">
    <source>
        <dbReference type="Proteomes" id="UP000319514"/>
    </source>
</evidence>
<evidence type="ECO:0000256" key="4">
    <source>
        <dbReference type="ARBA" id="ARBA00022807"/>
    </source>
</evidence>
<dbReference type="PROSITE" id="PS51935">
    <property type="entry name" value="NLPC_P60"/>
    <property type="match status" value="1"/>
</dbReference>
<dbReference type="InterPro" id="IPR041382">
    <property type="entry name" value="SH3_16"/>
</dbReference>
<keyword evidence="4" id="KW-0788">Thiol protease</keyword>
<reference evidence="6 7" key="1">
    <citation type="submission" date="2019-06" db="EMBL/GenBank/DDBJ databases">
        <title>Sequencing the genomes of 1000 actinobacteria strains.</title>
        <authorList>
            <person name="Klenk H.-P."/>
        </authorList>
    </citation>
    <scope>NUCLEOTIDE SEQUENCE [LARGE SCALE GENOMIC DNA]</scope>
    <source>
        <strain evidence="6 7">DSM 18082</strain>
    </source>
</reference>
<dbReference type="InterPro" id="IPR038765">
    <property type="entry name" value="Papain-like_cys_pep_sf"/>
</dbReference>
<dbReference type="PANTHER" id="PTHR47053:SF1">
    <property type="entry name" value="MUREIN DD-ENDOPEPTIDASE MEPH-RELATED"/>
    <property type="match status" value="1"/>
</dbReference>
<dbReference type="GO" id="GO:0008234">
    <property type="term" value="F:cysteine-type peptidase activity"/>
    <property type="evidence" value="ECO:0007669"/>
    <property type="project" value="UniProtKB-KW"/>
</dbReference>